<sequence length="127" mass="14265">MFLGLDTAVRVCHGASRRAGWYTDPVTGEDLRRNVGEMLCLIHSEISEGMEGYRKGLKDDKLPHRSMIEVELADALIRIFDLAGYLETLPEYEGFDLAGAVLEKVEFNTTRPDHKLEARRLPGGKAF</sequence>
<name>A0ABX2KU78_9PROT</name>
<reference evidence="1 2" key="1">
    <citation type="submission" date="2019-10" db="EMBL/GenBank/DDBJ databases">
        <title>Genome sequence of Azospirillum formosense CC-Nfb-7.</title>
        <authorList>
            <person name="Ambrosini A."/>
            <person name="Sant'Anna F.H."/>
            <person name="Cassan F.D."/>
            <person name="Souza E.M."/>
            <person name="Passaglia L.M.P."/>
        </authorList>
    </citation>
    <scope>NUCLEOTIDE SEQUENCE [LARGE SCALE GENOMIC DNA]</scope>
    <source>
        <strain evidence="1 2">CC-NFb-7</strain>
    </source>
</reference>
<dbReference type="Proteomes" id="UP000639419">
    <property type="component" value="Unassembled WGS sequence"/>
</dbReference>
<dbReference type="SUPFAM" id="SSF101386">
    <property type="entry name" value="all-alpha NTP pyrophosphatases"/>
    <property type="match status" value="1"/>
</dbReference>
<evidence type="ECO:0000313" key="2">
    <source>
        <dbReference type="Proteomes" id="UP000639419"/>
    </source>
</evidence>
<organism evidence="1 2">
    <name type="scientific">Azospirillum formosense</name>
    <dbReference type="NCBI Taxonomy" id="861533"/>
    <lineage>
        <taxon>Bacteria</taxon>
        <taxon>Pseudomonadati</taxon>
        <taxon>Pseudomonadota</taxon>
        <taxon>Alphaproteobacteria</taxon>
        <taxon>Rhodospirillales</taxon>
        <taxon>Azospirillaceae</taxon>
        <taxon>Azospirillum</taxon>
    </lineage>
</organism>
<evidence type="ECO:0008006" key="3">
    <source>
        <dbReference type="Google" id="ProtNLM"/>
    </source>
</evidence>
<accession>A0ABX2KU78</accession>
<dbReference type="CDD" id="cd11542">
    <property type="entry name" value="NTP-PPase_u5"/>
    <property type="match status" value="1"/>
</dbReference>
<proteinExistence type="predicted"/>
<keyword evidence="2" id="KW-1185">Reference proteome</keyword>
<gene>
    <name evidence="1" type="ORF">GBZ26_08300</name>
</gene>
<dbReference type="Gene3D" id="1.10.287.1080">
    <property type="entry name" value="MazG-like"/>
    <property type="match status" value="1"/>
</dbReference>
<comment type="caution">
    <text evidence="1">The sequence shown here is derived from an EMBL/GenBank/DDBJ whole genome shotgun (WGS) entry which is preliminary data.</text>
</comment>
<evidence type="ECO:0000313" key="1">
    <source>
        <dbReference type="EMBL" id="NUB19212.1"/>
    </source>
</evidence>
<protein>
    <recommendedName>
        <fullName evidence="3">NTP pyrophosphohydrolase MazG putative catalytic core domain-containing protein</fullName>
    </recommendedName>
</protein>
<dbReference type="EMBL" id="WHOR01000042">
    <property type="protein sequence ID" value="NUB19212.1"/>
    <property type="molecule type" value="Genomic_DNA"/>
</dbReference>